<comment type="subcellular location">
    <subcellularLocation>
        <location evidence="4">Cytoplasm</location>
    </subcellularLocation>
</comment>
<dbReference type="EMBL" id="CVRI01000037">
    <property type="protein sequence ID" value="CRK93349.1"/>
    <property type="molecule type" value="Genomic_DNA"/>
</dbReference>
<protein>
    <recommendedName>
        <fullName evidence="4">Eukaryotic translation initiation factor 3 subunit L</fullName>
        <shortName evidence="4">eIF3l</shortName>
    </recommendedName>
</protein>
<dbReference type="InterPro" id="IPR000717">
    <property type="entry name" value="PCI_dom"/>
</dbReference>
<accession>A0A1J1HZ94</accession>
<comment type="subunit">
    <text evidence="4">Component of the eukaryotic translation initiation factor 3 (eIF-3) complex.</text>
</comment>
<dbReference type="InterPro" id="IPR019382">
    <property type="entry name" value="eIF3l"/>
</dbReference>
<sequence>MLKQENLAANFCGLLASRGFKEPANEFKILGQEKDGTILTSWISRKYPQETETSMIGCYNPKEKSFDVLKIFSSRENVIQASINQNKSLLLYVIKKQYPSVDNETVNFLYEPFLTRTLLETKDNNIENSLLSTERSKQVLLQFLWPKHQRNKDQEKFLLMIHEEGIYLKTVIVNDTLDDSSMKSELIVKHFVWSQWDGKIQTLFYIHLKQSTRISLEKEEDEKLTIPTLSAFQFHDDVPTETVLNVPLNLPKIPSPSKFSEYEDDTIPLRIYDSSLSLIIVSDDDKGMLFICHYYLYQPIKQQDENQSSVKDVHFAYSITMVHCSLVVHCIIPGVPWEKAKLMKPTFTLVDDHLLVFQGGLFINILDIGLHNEPYAMILLKLLPLTTLNTTKPIQAKVGDLTVGLSHESLHNTTMMLLSPQQRLNPYRQDIWTRLYARLNDNKDCKKRFSCDQVTEKLLYSLTCYQPEALSRCSTPQTPSGSSHSQMKMNDVSNLTSSATSRRHSNDHLPFVEFETCTASKQEHIISVNLRELSMHLVKNSVKQMTGFRWLKEHEPAAPTFVHAVSARYVSAQLEMSRLLCLFVCRAAGIDSRIEQDRGFTLIDKLSVPQRYLLFLMLERYVLAIESMSFPLPQGFSSFFTYLGYKSLEYDEFMEYCRRHVFELQIDVTKIIMNDIEDTPHGTDRKIALLSLLPRTRARRLINNWDHPISLRIRGYDHASNVLSGNPIGRSLSLSSASHSSTAVKKEINMYSQNDYFDPEYDDYPPQEGFDDYGANNGSYYAMNTIPDVIKNFLTCLFDSIEKGDIYNIQNLYENTFPKFSETYYDKKEWPDEKEVAEFMPEKDELFMILYKELYYRHIHARIQGGPQFEQRVASFYNYCEFFNYIFLQKPMDLELPDIWLWELVDEFVYQFQNYTQYRARLNDKSDDELEKLAEPDNTRVWNILCLLNVLHSLVDMSNIKQQIEATAKGEDPDAVAGEHGRLSLYKMLGYFSLVGLLRVHSLLGDYHLAIKILEPIDISRKSQYTHIPACQISTSYYVGFAYMMMRRYSDAIRTFTGILLYIQRTKQLYSSRSYQNDQINKQTEQMYHLLAICLVLHPQCIDESIQQVLREKNYNDNMYKMQCGDLEVFRNFFMFACPKFVSPCPPPFDSQVDDFVKEPLEHQAQVFMDEVKQQLELPTIRSYLKLYTTLPLTKLAAFMDKNERNGERDHDRAVSKLSTQLLCFKHKMNNVVWTKGSSGLEGKFQSGSELDFYIDNNMIHIADTKVSHRYGDFFIRKILKFEDLNRRLKKF</sequence>
<comment type="function">
    <text evidence="4">Component of the eukaryotic translation initiation factor 3 (eIF-3) complex, which is involved in protein synthesis of a specialized repertoire of mRNAs and, together with other initiation factors, stimulates binding of mRNA and methionyl-tRNAi to the 40S ribosome. The eIF-3 complex specifically targets and initiates translation of a subset of mRNAs involved in cell proliferation.</text>
</comment>
<keyword evidence="3 4" id="KW-0648">Protein biosynthesis</keyword>
<dbReference type="PANTHER" id="PTHR13242:SF0">
    <property type="entry name" value="EUKARYOTIC TRANSLATION INITIATION FACTOR 3 SUBUNIT L"/>
    <property type="match status" value="1"/>
</dbReference>
<dbReference type="OrthoDB" id="15082at2759"/>
<evidence type="ECO:0000256" key="3">
    <source>
        <dbReference type="ARBA" id="ARBA00022917"/>
    </source>
</evidence>
<evidence type="ECO:0000256" key="4">
    <source>
        <dbReference type="HAMAP-Rule" id="MF_03011"/>
    </source>
</evidence>
<dbReference type="Proteomes" id="UP000183832">
    <property type="component" value="Unassembled WGS sequence"/>
</dbReference>
<evidence type="ECO:0000313" key="6">
    <source>
        <dbReference type="EMBL" id="CRK93349.1"/>
    </source>
</evidence>
<name>A0A1J1HZ94_9DIPT</name>
<reference evidence="6 7" key="1">
    <citation type="submission" date="2015-04" db="EMBL/GenBank/DDBJ databases">
        <authorList>
            <person name="Syromyatnikov M.Y."/>
            <person name="Popov V.N."/>
        </authorList>
    </citation>
    <scope>NUCLEOTIDE SEQUENCE [LARGE SCALE GENOMIC DNA]</scope>
</reference>
<dbReference type="GO" id="GO:0016282">
    <property type="term" value="C:eukaryotic 43S preinitiation complex"/>
    <property type="evidence" value="ECO:0007669"/>
    <property type="project" value="UniProtKB-UniRule"/>
</dbReference>
<dbReference type="GO" id="GO:0033290">
    <property type="term" value="C:eukaryotic 48S preinitiation complex"/>
    <property type="evidence" value="ECO:0007669"/>
    <property type="project" value="UniProtKB-UniRule"/>
</dbReference>
<evidence type="ECO:0000313" key="7">
    <source>
        <dbReference type="Proteomes" id="UP000183832"/>
    </source>
</evidence>
<feature type="domain" description="PCI" evidence="5">
    <location>
        <begin position="1055"/>
        <end position="1269"/>
    </location>
</feature>
<dbReference type="PROSITE" id="PS50250">
    <property type="entry name" value="PCI"/>
    <property type="match status" value="1"/>
</dbReference>
<evidence type="ECO:0000259" key="5">
    <source>
        <dbReference type="PROSITE" id="PS50250"/>
    </source>
</evidence>
<dbReference type="Pfam" id="PF10255">
    <property type="entry name" value="Paf67"/>
    <property type="match status" value="1"/>
</dbReference>
<dbReference type="PANTHER" id="PTHR13242">
    <property type="entry name" value="EUKARYOTIC TRANSLATION INITIATION FACTOR 3"/>
    <property type="match status" value="1"/>
</dbReference>
<evidence type="ECO:0000256" key="2">
    <source>
        <dbReference type="ARBA" id="ARBA00022540"/>
    </source>
</evidence>
<gene>
    <name evidence="6" type="ORF">CLUMA_CG006890</name>
</gene>
<dbReference type="GO" id="GO:0005852">
    <property type="term" value="C:eukaryotic translation initiation factor 3 complex"/>
    <property type="evidence" value="ECO:0007669"/>
    <property type="project" value="UniProtKB-UniRule"/>
</dbReference>
<dbReference type="GO" id="GO:0001732">
    <property type="term" value="P:formation of cytoplasmic translation initiation complex"/>
    <property type="evidence" value="ECO:0007669"/>
    <property type="project" value="UniProtKB-UniRule"/>
</dbReference>
<dbReference type="Pfam" id="PF14959">
    <property type="entry name" value="GSAP-16"/>
    <property type="match status" value="1"/>
</dbReference>
<keyword evidence="1 4" id="KW-0963">Cytoplasm</keyword>
<dbReference type="GO" id="GO:0003743">
    <property type="term" value="F:translation initiation factor activity"/>
    <property type="evidence" value="ECO:0007669"/>
    <property type="project" value="UniProtKB-UniRule"/>
</dbReference>
<dbReference type="STRING" id="568069.A0A1J1HZ94"/>
<comment type="similarity">
    <text evidence="4">Belongs to the eIF-3 subunit L family.</text>
</comment>
<dbReference type="InterPro" id="IPR028010">
    <property type="entry name" value="GSAP_C_dom"/>
</dbReference>
<organism evidence="6 7">
    <name type="scientific">Clunio marinus</name>
    <dbReference type="NCBI Taxonomy" id="568069"/>
    <lineage>
        <taxon>Eukaryota</taxon>
        <taxon>Metazoa</taxon>
        <taxon>Ecdysozoa</taxon>
        <taxon>Arthropoda</taxon>
        <taxon>Hexapoda</taxon>
        <taxon>Insecta</taxon>
        <taxon>Pterygota</taxon>
        <taxon>Neoptera</taxon>
        <taxon>Endopterygota</taxon>
        <taxon>Diptera</taxon>
        <taxon>Nematocera</taxon>
        <taxon>Chironomoidea</taxon>
        <taxon>Chironomidae</taxon>
        <taxon>Clunio</taxon>
    </lineage>
</organism>
<proteinExistence type="inferred from homology"/>
<keyword evidence="7" id="KW-1185">Reference proteome</keyword>
<keyword evidence="2 4" id="KW-0396">Initiation factor</keyword>
<dbReference type="HAMAP" id="MF_03011">
    <property type="entry name" value="eIF3l"/>
    <property type="match status" value="1"/>
</dbReference>
<evidence type="ECO:0000256" key="1">
    <source>
        <dbReference type="ARBA" id="ARBA00022490"/>
    </source>
</evidence>